<sequence>MQAPQITAQTVLDLKDVLVGTSIQTFSQTLSSALFVFVGQNVFQNKLISGLVARVPSVNPKTIFLAGATNLKNAVDPKFITEVISVYNDALVTAFHAGIAMPRVFIVGALAMEWKSAKGKKIEIGMA</sequence>
<keyword evidence="3" id="KW-1133">Transmembrane helix</keyword>
<evidence type="ECO:0000256" key="3">
    <source>
        <dbReference type="ARBA" id="ARBA00022989"/>
    </source>
</evidence>
<dbReference type="AlphaFoldDB" id="A0AAD7AR22"/>
<keyword evidence="4" id="KW-0472">Membrane</keyword>
<dbReference type="GO" id="GO:0022857">
    <property type="term" value="F:transmembrane transporter activity"/>
    <property type="evidence" value="ECO:0007669"/>
    <property type="project" value="TreeGrafter"/>
</dbReference>
<evidence type="ECO:0000256" key="1">
    <source>
        <dbReference type="ARBA" id="ARBA00004141"/>
    </source>
</evidence>
<name>A0AAD7AR22_9AGAR</name>
<organism evidence="5 6">
    <name type="scientific">Mycena albidolilacea</name>
    <dbReference type="NCBI Taxonomy" id="1033008"/>
    <lineage>
        <taxon>Eukaryota</taxon>
        <taxon>Fungi</taxon>
        <taxon>Dikarya</taxon>
        <taxon>Basidiomycota</taxon>
        <taxon>Agaricomycotina</taxon>
        <taxon>Agaricomycetes</taxon>
        <taxon>Agaricomycetidae</taxon>
        <taxon>Agaricales</taxon>
        <taxon>Marasmiineae</taxon>
        <taxon>Mycenaceae</taxon>
        <taxon>Mycena</taxon>
    </lineage>
</organism>
<comment type="caution">
    <text evidence="5">The sequence shown here is derived from an EMBL/GenBank/DDBJ whole genome shotgun (WGS) entry which is preliminary data.</text>
</comment>
<evidence type="ECO:0000313" key="5">
    <source>
        <dbReference type="EMBL" id="KAJ7364829.1"/>
    </source>
</evidence>
<dbReference type="GO" id="GO:0005886">
    <property type="term" value="C:plasma membrane"/>
    <property type="evidence" value="ECO:0007669"/>
    <property type="project" value="TreeGrafter"/>
</dbReference>
<dbReference type="PANTHER" id="PTHR23501:SF199">
    <property type="entry name" value="MFS EFFLUX TRANSPORTER INPD-RELATED"/>
    <property type="match status" value="1"/>
</dbReference>
<evidence type="ECO:0000256" key="4">
    <source>
        <dbReference type="ARBA" id="ARBA00023136"/>
    </source>
</evidence>
<gene>
    <name evidence="5" type="ORF">DFH08DRAFT_682490</name>
</gene>
<evidence type="ECO:0000313" key="6">
    <source>
        <dbReference type="Proteomes" id="UP001218218"/>
    </source>
</evidence>
<protein>
    <submittedName>
        <fullName evidence="5">Uncharacterized protein</fullName>
    </submittedName>
</protein>
<proteinExistence type="predicted"/>
<dbReference type="Proteomes" id="UP001218218">
    <property type="component" value="Unassembled WGS sequence"/>
</dbReference>
<reference evidence="5" key="1">
    <citation type="submission" date="2023-03" db="EMBL/GenBank/DDBJ databases">
        <title>Massive genome expansion in bonnet fungi (Mycena s.s.) driven by repeated elements and novel gene families across ecological guilds.</title>
        <authorList>
            <consortium name="Lawrence Berkeley National Laboratory"/>
            <person name="Harder C.B."/>
            <person name="Miyauchi S."/>
            <person name="Viragh M."/>
            <person name="Kuo A."/>
            <person name="Thoen E."/>
            <person name="Andreopoulos B."/>
            <person name="Lu D."/>
            <person name="Skrede I."/>
            <person name="Drula E."/>
            <person name="Henrissat B."/>
            <person name="Morin E."/>
            <person name="Kohler A."/>
            <person name="Barry K."/>
            <person name="LaButti K."/>
            <person name="Morin E."/>
            <person name="Salamov A."/>
            <person name="Lipzen A."/>
            <person name="Mereny Z."/>
            <person name="Hegedus B."/>
            <person name="Baldrian P."/>
            <person name="Stursova M."/>
            <person name="Weitz H."/>
            <person name="Taylor A."/>
            <person name="Grigoriev I.V."/>
            <person name="Nagy L.G."/>
            <person name="Martin F."/>
            <person name="Kauserud H."/>
        </authorList>
    </citation>
    <scope>NUCLEOTIDE SEQUENCE</scope>
    <source>
        <strain evidence="5">CBHHK002</strain>
    </source>
</reference>
<keyword evidence="6" id="KW-1185">Reference proteome</keyword>
<keyword evidence="2" id="KW-0812">Transmembrane</keyword>
<dbReference type="EMBL" id="JARIHO010000003">
    <property type="protein sequence ID" value="KAJ7364829.1"/>
    <property type="molecule type" value="Genomic_DNA"/>
</dbReference>
<evidence type="ECO:0000256" key="2">
    <source>
        <dbReference type="ARBA" id="ARBA00022692"/>
    </source>
</evidence>
<dbReference type="PANTHER" id="PTHR23501">
    <property type="entry name" value="MAJOR FACILITATOR SUPERFAMILY"/>
    <property type="match status" value="1"/>
</dbReference>
<accession>A0AAD7AR22</accession>
<comment type="subcellular location">
    <subcellularLocation>
        <location evidence="1">Membrane</location>
        <topology evidence="1">Multi-pass membrane protein</topology>
    </subcellularLocation>
</comment>